<feature type="domain" description="Fe2OG dioxygenase" evidence="4">
    <location>
        <begin position="548"/>
        <end position="661"/>
    </location>
</feature>
<feature type="compositionally biased region" description="Polar residues" evidence="2">
    <location>
        <begin position="339"/>
        <end position="354"/>
    </location>
</feature>
<name>A0AAI8V8N7_9PEZI</name>
<dbReference type="Gene3D" id="1.20.1050.10">
    <property type="match status" value="1"/>
</dbReference>
<keyword evidence="6" id="KW-1185">Reference proteome</keyword>
<evidence type="ECO:0000259" key="4">
    <source>
        <dbReference type="PROSITE" id="PS51471"/>
    </source>
</evidence>
<dbReference type="InterPro" id="IPR036282">
    <property type="entry name" value="Glutathione-S-Trfase_C_sf"/>
</dbReference>
<feature type="domain" description="GST C-terminal" evidence="3">
    <location>
        <begin position="803"/>
        <end position="937"/>
    </location>
</feature>
<dbReference type="InterPro" id="IPR057088">
    <property type="entry name" value="GLRG_09195_Thiored"/>
</dbReference>
<organism evidence="5 6">
    <name type="scientific">Anthostomella pinea</name>
    <dbReference type="NCBI Taxonomy" id="933095"/>
    <lineage>
        <taxon>Eukaryota</taxon>
        <taxon>Fungi</taxon>
        <taxon>Dikarya</taxon>
        <taxon>Ascomycota</taxon>
        <taxon>Pezizomycotina</taxon>
        <taxon>Sordariomycetes</taxon>
        <taxon>Xylariomycetidae</taxon>
        <taxon>Xylariales</taxon>
        <taxon>Xylariaceae</taxon>
        <taxon>Anthostomella</taxon>
    </lineage>
</organism>
<dbReference type="Gene3D" id="2.60.120.590">
    <property type="entry name" value="Alpha-ketoglutarate-dependent dioxygenase AlkB-like"/>
    <property type="match status" value="1"/>
</dbReference>
<dbReference type="InterPro" id="IPR032854">
    <property type="entry name" value="ALKBH3"/>
</dbReference>
<dbReference type="GO" id="GO:0006307">
    <property type="term" value="P:DNA alkylation repair"/>
    <property type="evidence" value="ECO:0007669"/>
    <property type="project" value="InterPro"/>
</dbReference>
<protein>
    <submittedName>
        <fullName evidence="5">Uu.00g104440.m01.CDS01</fullName>
    </submittedName>
</protein>
<evidence type="ECO:0000313" key="5">
    <source>
        <dbReference type="EMBL" id="CAJ2503050.1"/>
    </source>
</evidence>
<dbReference type="Pfam" id="PF00857">
    <property type="entry name" value="Isochorismatase"/>
    <property type="match status" value="1"/>
</dbReference>
<evidence type="ECO:0000259" key="3">
    <source>
        <dbReference type="PROSITE" id="PS50405"/>
    </source>
</evidence>
<dbReference type="PROSITE" id="PS50405">
    <property type="entry name" value="GST_CTER"/>
    <property type="match status" value="1"/>
</dbReference>
<dbReference type="InterPro" id="IPR010987">
    <property type="entry name" value="Glutathione-S-Trfase_C-like"/>
</dbReference>
<dbReference type="SUPFAM" id="SSF52499">
    <property type="entry name" value="Isochorismatase-like hydrolases"/>
    <property type="match status" value="1"/>
</dbReference>
<dbReference type="Pfam" id="PF13532">
    <property type="entry name" value="2OG-FeII_Oxy_2"/>
    <property type="match status" value="1"/>
</dbReference>
<dbReference type="InterPro" id="IPR027450">
    <property type="entry name" value="AlkB-like"/>
</dbReference>
<feature type="region of interest" description="Disordered" evidence="2">
    <location>
        <begin position="73"/>
        <end position="106"/>
    </location>
</feature>
<dbReference type="InterPro" id="IPR005123">
    <property type="entry name" value="Oxoglu/Fe-dep_dioxygenase_dom"/>
</dbReference>
<dbReference type="CDD" id="cd00431">
    <property type="entry name" value="cysteine_hydrolases"/>
    <property type="match status" value="1"/>
</dbReference>
<dbReference type="PANTHER" id="PTHR31212:SF5">
    <property type="entry name" value="ISOCHORISMATASE FAMILY PROTEIN FAMILY (AFU_ORTHOLOGUE AFUA_3G14500)"/>
    <property type="match status" value="1"/>
</dbReference>
<evidence type="ECO:0000256" key="2">
    <source>
        <dbReference type="SAM" id="MobiDB-lite"/>
    </source>
</evidence>
<dbReference type="GO" id="GO:0051213">
    <property type="term" value="F:dioxygenase activity"/>
    <property type="evidence" value="ECO:0007669"/>
    <property type="project" value="InterPro"/>
</dbReference>
<dbReference type="PROSITE" id="PS51471">
    <property type="entry name" value="FE2OG_OXY"/>
    <property type="match status" value="1"/>
</dbReference>
<dbReference type="SUPFAM" id="SSF51197">
    <property type="entry name" value="Clavaminate synthase-like"/>
    <property type="match status" value="1"/>
</dbReference>
<evidence type="ECO:0000256" key="1">
    <source>
        <dbReference type="ARBA" id="ARBA00006336"/>
    </source>
</evidence>
<dbReference type="InterPro" id="IPR036380">
    <property type="entry name" value="Isochorismatase-like_sf"/>
</dbReference>
<reference evidence="5" key="1">
    <citation type="submission" date="2023-10" db="EMBL/GenBank/DDBJ databases">
        <authorList>
            <person name="Hackl T."/>
        </authorList>
    </citation>
    <scope>NUCLEOTIDE SEQUENCE</scope>
</reference>
<evidence type="ECO:0000313" key="6">
    <source>
        <dbReference type="Proteomes" id="UP001295740"/>
    </source>
</evidence>
<comment type="similarity">
    <text evidence="1">Belongs to the isochorismatase family.</text>
</comment>
<comment type="caution">
    <text evidence="5">The sequence shown here is derived from an EMBL/GenBank/DDBJ whole genome shotgun (WGS) entry which is preliminary data.</text>
</comment>
<dbReference type="Proteomes" id="UP001295740">
    <property type="component" value="Unassembled WGS sequence"/>
</dbReference>
<dbReference type="Pfam" id="PF24470">
    <property type="entry name" value="Thiored_Isochorism"/>
    <property type="match status" value="1"/>
</dbReference>
<gene>
    <name evidence="5" type="ORF">KHLLAP_LOCUS3518</name>
</gene>
<proteinExistence type="inferred from homology"/>
<dbReference type="SUPFAM" id="SSF47616">
    <property type="entry name" value="GST C-terminal domain-like"/>
    <property type="match status" value="1"/>
</dbReference>
<sequence length="937" mass="104338">MFPIDTALLPSLSTRKALLVVDPQNDFLTEDGALPVKIPSDLPFRIADFANAFRQRGGDVIWVRSQFDSSRPVSSEQILTSDGPARGRRSRPGPHEDEYPDSPEAFLTLGDVGEQEHPSCVRPGSRGLEFHPVVQLAVGPRDHQLVKSHYSAFKSEQLLRLLRTRVVTELFICGAMTNISVMATAIDAASHGYTITIVDDCCGYQSIGRHRAAIMAISDTTGCQTLRAARVLESMAPKLKPRRSPDRRSTEAANRYPTVRPHEGREDGEASPASVIQSSFERLSLSGDPAADKPELRIQPQESKPPLQPMAEHKPDIEKQPNRAVLDSNMKAESRVAHSTEQCTGLDNDQSPRQRSPIARAKQRPDKESGLMKGEQTPILDETSDCSLPKVSFDSDDTSTPLSRTVIDSEQREGDFLVEKSTNPINTTNPTNHSTTVTEEISSTMAHQALTLGESSPLCEGDTKVIYDVLPQPLAENIFERVRDEVLWQRMSHQGGEVPRLVAVQGLVAEDGTMPVYRHPADESPPLLPFSATVAEIKMRVEEKLGHPLNHVLIQFYRHGNDYISEHSDKTLDIAKGTFIANVSLGAERTMTFRTKRQAEGAKRQIQRARLPHNSLCRMGLTTNMRWLHAIRQDKRMDRDKSPAELAFDGGRISLTFRQIATFLDRDGKLIWGQGAEAKTQQEAHRVINGQTPEAVRMLRGFGRENQSTDFDWDEFYGEGFDVLHMSTAPRLFLSTDPVVNMRVQMMLAEFGINYARGSVSPHFNWKDGKPTQDPVAIPVDLPVKFVDNDESKTIVAGQLGIMLYLQRVHDDGEEGEAAGHHPTASRPGLGRLFERFQQALSLLDKWRACPDNDIKLLRRELTTWDRYAGEGDYIAGNSGMVTLADFAFWPVLHAMMPAMREAEGFDFENLQGYYERIKARAATGVLLDTAAQSDSP</sequence>
<dbReference type="Pfam" id="PF13410">
    <property type="entry name" value="GST_C_2"/>
    <property type="match status" value="1"/>
</dbReference>
<dbReference type="EMBL" id="CAUWAG010000004">
    <property type="protein sequence ID" value="CAJ2503050.1"/>
    <property type="molecule type" value="Genomic_DNA"/>
</dbReference>
<dbReference type="AlphaFoldDB" id="A0AAI8V8N7"/>
<accession>A0AAI8V8N7</accession>
<dbReference type="PANTHER" id="PTHR31212">
    <property type="entry name" value="ALPHA-KETOGLUTARATE-DEPENDENT DIOXYGENASE ALKB HOMOLOG 3"/>
    <property type="match status" value="1"/>
</dbReference>
<dbReference type="Gene3D" id="3.40.50.850">
    <property type="entry name" value="Isochorismatase-like"/>
    <property type="match status" value="1"/>
</dbReference>
<feature type="compositionally biased region" description="Basic and acidic residues" evidence="2">
    <location>
        <begin position="311"/>
        <end position="321"/>
    </location>
</feature>
<feature type="region of interest" description="Disordered" evidence="2">
    <location>
        <begin position="234"/>
        <end position="402"/>
    </location>
</feature>
<dbReference type="InterPro" id="IPR037151">
    <property type="entry name" value="AlkB-like_sf"/>
</dbReference>
<dbReference type="InterPro" id="IPR000868">
    <property type="entry name" value="Isochorismatase-like_dom"/>
</dbReference>
<dbReference type="CDD" id="cd00299">
    <property type="entry name" value="GST_C_family"/>
    <property type="match status" value="1"/>
</dbReference>